<dbReference type="SUPFAM" id="SSF54184">
    <property type="entry name" value="Penicillin-binding protein 2x (pbp-2x), c-terminal domain"/>
    <property type="match status" value="1"/>
</dbReference>
<evidence type="ECO:0000256" key="2">
    <source>
        <dbReference type="ARBA" id="ARBA00007171"/>
    </source>
</evidence>
<comment type="similarity">
    <text evidence="2">Belongs to the transpeptidase family.</text>
</comment>
<dbReference type="CDD" id="cd06575">
    <property type="entry name" value="PASTA_Pbp2x-like_2"/>
    <property type="match status" value="1"/>
</dbReference>
<dbReference type="GO" id="GO:0008658">
    <property type="term" value="F:penicillin binding"/>
    <property type="evidence" value="ECO:0007669"/>
    <property type="project" value="InterPro"/>
</dbReference>
<dbReference type="PANTHER" id="PTHR30627:SF1">
    <property type="entry name" value="PEPTIDOGLYCAN D,D-TRANSPEPTIDASE FTSI"/>
    <property type="match status" value="1"/>
</dbReference>
<dbReference type="PANTHER" id="PTHR30627">
    <property type="entry name" value="PEPTIDOGLYCAN D,D-TRANSPEPTIDASE"/>
    <property type="match status" value="1"/>
</dbReference>
<dbReference type="AlphaFoldDB" id="G5GRB0"/>
<evidence type="ECO:0000256" key="4">
    <source>
        <dbReference type="SAM" id="Phobius"/>
    </source>
</evidence>
<comment type="caution">
    <text evidence="6">The sequence shown here is derived from an EMBL/GenBank/DDBJ whole genome shotgun (WGS) entry which is preliminary data.</text>
</comment>
<dbReference type="Gene3D" id="3.30.450.330">
    <property type="match status" value="1"/>
</dbReference>
<feature type="domain" description="PASTA" evidence="5">
    <location>
        <begin position="614"/>
        <end position="675"/>
    </location>
</feature>
<accession>G5GRB0</accession>
<keyword evidence="3 4" id="KW-0472">Membrane</keyword>
<dbReference type="STRING" id="679201.HMPREF9334_01732"/>
<dbReference type="InterPro" id="IPR005311">
    <property type="entry name" value="PBP_dimer"/>
</dbReference>
<keyword evidence="4" id="KW-0812">Transmembrane</keyword>
<dbReference type="Pfam" id="PF03717">
    <property type="entry name" value="PBP_dimer"/>
    <property type="match status" value="1"/>
</dbReference>
<evidence type="ECO:0000259" key="5">
    <source>
        <dbReference type="PROSITE" id="PS51178"/>
    </source>
</evidence>
<dbReference type="PROSITE" id="PS51178">
    <property type="entry name" value="PASTA"/>
    <property type="match status" value="1"/>
</dbReference>
<evidence type="ECO:0000313" key="6">
    <source>
        <dbReference type="EMBL" id="EHG19840.1"/>
    </source>
</evidence>
<dbReference type="Pfam" id="PF03793">
    <property type="entry name" value="PASTA"/>
    <property type="match status" value="1"/>
</dbReference>
<dbReference type="EMBL" id="ACZM01000017">
    <property type="protein sequence ID" value="EHG19840.1"/>
    <property type="molecule type" value="Genomic_DNA"/>
</dbReference>
<reference evidence="6 7" key="1">
    <citation type="submission" date="2011-08" db="EMBL/GenBank/DDBJ databases">
        <title>The Genome Sequence of Selenomonas infelix ATCC 43532.</title>
        <authorList>
            <consortium name="The Broad Institute Genome Sequencing Platform"/>
            <person name="Earl A."/>
            <person name="Ward D."/>
            <person name="Feldgarden M."/>
            <person name="Gevers D."/>
            <person name="Izard J."/>
            <person name="Blanton J.M."/>
            <person name="Baranova O.V."/>
            <person name="Dewhirst F.E."/>
            <person name="Young S.K."/>
            <person name="Zeng Q."/>
            <person name="Gargeya S."/>
            <person name="Fitzgerald M."/>
            <person name="Haas B."/>
            <person name="Abouelleil A."/>
            <person name="Alvarado L."/>
            <person name="Arachchi H.M."/>
            <person name="Berlin A."/>
            <person name="Brown A."/>
            <person name="Chapman S.B."/>
            <person name="Chen Z."/>
            <person name="Dunbar C."/>
            <person name="Freedman E."/>
            <person name="Gearin G."/>
            <person name="Gellesch M."/>
            <person name="Goldberg J."/>
            <person name="Griggs A."/>
            <person name="Gujja S."/>
            <person name="Heiman D."/>
            <person name="Howarth C."/>
            <person name="Larson L."/>
            <person name="Lui A."/>
            <person name="MacDonald P.J.P."/>
            <person name="Montmayeur A."/>
            <person name="Murphy C."/>
            <person name="Neiman D."/>
            <person name="Pearson M."/>
            <person name="Priest M."/>
            <person name="Roberts A."/>
            <person name="Saif S."/>
            <person name="Shea T."/>
            <person name="Shenoy N."/>
            <person name="Sisk P."/>
            <person name="Stolte C."/>
            <person name="Sykes S."/>
            <person name="Wortman J."/>
            <person name="Nusbaum C."/>
            <person name="Birren B."/>
        </authorList>
    </citation>
    <scope>NUCLEOTIDE SEQUENCE [LARGE SCALE GENOMIC DNA]</scope>
    <source>
        <strain evidence="6 7">ATCC 43532</strain>
    </source>
</reference>
<feature type="transmembrane region" description="Helical" evidence="4">
    <location>
        <begin position="21"/>
        <end position="42"/>
    </location>
</feature>
<evidence type="ECO:0000256" key="1">
    <source>
        <dbReference type="ARBA" id="ARBA00004370"/>
    </source>
</evidence>
<protein>
    <recommendedName>
        <fullName evidence="5">PASTA domain-containing protein</fullName>
    </recommendedName>
</protein>
<sequence>MIREMGERNPMKNIRTTVQGRIARVALLMFVVLVVLTFRYAYLQVIQGDALAQRMRDQSGYEFRIQTLRGPILDRNGKELAVSSMTKSLFIDPNHVYDAHDPAEIAADIAPILGLTEQEVLDDIAVGGGFVWVKRWLEHDEYEAVRTVIREKGYSDCLGFQNEAKRYYPNDALAANVIGFVSLEDKGLGGVEHALDPLLKGEVREERLTVDGQRRPILDSIFFGRRTYGGDYCKTAVLTIDSTIQFMVEQELDRAMAENMPSSVTAIVMNPKTGEILAMASRPSYNPNRFWEYTDEQRKNRAVSFNYEPGSTFKAIVAGAALQEGIVTPNQVFYDPGYVIVSDRRIQNWNNESYGAVTFVDIVKNSLNTGFAQVGLSLGAEKLMHYTRLFGFGERTGIDLPGEEEGILFQPDEMLDSDIATAAIGQSIAVTPLQLVTAMSAIANGGTLMRPYIIRTIKNPDGSIYEERQPQEVRETLQKTVDRTLIGLLEQVVATGGGAKAGVKGYRIAGKTGTAQKTSRGITGYLEGRYIASFCGFAPVEDPIFTVLVVIDDPRGGNFYGGQIAAPVASRIFAQLLRYAHVEPSSNAFAKEGQETDVNPRTRTEEKRMEAIATPPEGKALVPDFTGLSMREAARLAEQRGLFFESEGTGAAVGQSLSINDIVDQGTHVKVYFKAT</sequence>
<dbReference type="Pfam" id="PF00905">
    <property type="entry name" value="Transpeptidase"/>
    <property type="match status" value="1"/>
</dbReference>
<keyword evidence="7" id="KW-1185">Reference proteome</keyword>
<dbReference type="eggNOG" id="COG0768">
    <property type="taxonomic scope" value="Bacteria"/>
</dbReference>
<dbReference type="Proteomes" id="UP000004129">
    <property type="component" value="Unassembled WGS sequence"/>
</dbReference>
<dbReference type="Gene3D" id="3.40.710.10">
    <property type="entry name" value="DD-peptidase/beta-lactamase superfamily"/>
    <property type="match status" value="1"/>
</dbReference>
<evidence type="ECO:0000313" key="7">
    <source>
        <dbReference type="Proteomes" id="UP000004129"/>
    </source>
</evidence>
<dbReference type="SUPFAM" id="SSF56601">
    <property type="entry name" value="beta-lactamase/transpeptidase-like"/>
    <property type="match status" value="1"/>
</dbReference>
<dbReference type="Gene3D" id="3.90.1310.10">
    <property type="entry name" value="Penicillin-binding protein 2a (Domain 2)"/>
    <property type="match status" value="1"/>
</dbReference>
<dbReference type="InterPro" id="IPR005543">
    <property type="entry name" value="PASTA_dom"/>
</dbReference>
<dbReference type="Gene3D" id="1.10.150.770">
    <property type="match status" value="1"/>
</dbReference>
<dbReference type="HOGENOM" id="CLU_009289_6_0_9"/>
<evidence type="ECO:0000256" key="3">
    <source>
        <dbReference type="ARBA" id="ARBA00023136"/>
    </source>
</evidence>
<dbReference type="PATRIC" id="fig|679201.3.peg.1747"/>
<dbReference type="InterPro" id="IPR012338">
    <property type="entry name" value="Beta-lactam/transpept-like"/>
</dbReference>
<keyword evidence="4" id="KW-1133">Transmembrane helix</keyword>
<dbReference type="InterPro" id="IPR050515">
    <property type="entry name" value="Beta-lactam/transpept"/>
</dbReference>
<proteinExistence type="inferred from homology"/>
<organism evidence="6 7">
    <name type="scientific">Selenomonas infelix ATCC 43532</name>
    <dbReference type="NCBI Taxonomy" id="679201"/>
    <lineage>
        <taxon>Bacteria</taxon>
        <taxon>Bacillati</taxon>
        <taxon>Bacillota</taxon>
        <taxon>Negativicutes</taxon>
        <taxon>Selenomonadales</taxon>
        <taxon>Selenomonadaceae</taxon>
        <taxon>Selenomonas</taxon>
    </lineage>
</organism>
<gene>
    <name evidence="6" type="ORF">HMPREF9334_01732</name>
</gene>
<dbReference type="GO" id="GO:0005886">
    <property type="term" value="C:plasma membrane"/>
    <property type="evidence" value="ECO:0007669"/>
    <property type="project" value="TreeGrafter"/>
</dbReference>
<dbReference type="InterPro" id="IPR036138">
    <property type="entry name" value="PBP_dimer_sf"/>
</dbReference>
<name>G5GRB0_9FIRM</name>
<dbReference type="InterPro" id="IPR001460">
    <property type="entry name" value="PCN-bd_Tpept"/>
</dbReference>
<comment type="subcellular location">
    <subcellularLocation>
        <location evidence="1">Membrane</location>
    </subcellularLocation>
</comment>
<dbReference type="SUPFAM" id="SSF56519">
    <property type="entry name" value="Penicillin binding protein dimerisation domain"/>
    <property type="match status" value="1"/>
</dbReference>
<dbReference type="GO" id="GO:0071555">
    <property type="term" value="P:cell wall organization"/>
    <property type="evidence" value="ECO:0007669"/>
    <property type="project" value="TreeGrafter"/>
</dbReference>